<reference evidence="2 3" key="1">
    <citation type="submission" date="2019-02" db="EMBL/GenBank/DDBJ databases">
        <title>Dyella amyloliquefaciens sp. nov., isolated from forest soil.</title>
        <authorList>
            <person name="Gao Z.-H."/>
            <person name="Qiu L.-H."/>
        </authorList>
    </citation>
    <scope>NUCLEOTIDE SEQUENCE [LARGE SCALE GENOMIC DNA]</scope>
    <source>
        <strain evidence="2 3">KACC 12747</strain>
    </source>
</reference>
<organism evidence="2 3">
    <name type="scientific">Dyella soli</name>
    <dbReference type="NCBI Taxonomy" id="522319"/>
    <lineage>
        <taxon>Bacteria</taxon>
        <taxon>Pseudomonadati</taxon>
        <taxon>Pseudomonadota</taxon>
        <taxon>Gammaproteobacteria</taxon>
        <taxon>Lysobacterales</taxon>
        <taxon>Rhodanobacteraceae</taxon>
        <taxon>Dyella</taxon>
    </lineage>
</organism>
<feature type="transmembrane region" description="Helical" evidence="1">
    <location>
        <begin position="55"/>
        <end position="78"/>
    </location>
</feature>
<name>A0A4R0YYJ9_9GAMM</name>
<keyword evidence="1" id="KW-1133">Transmembrane helix</keyword>
<feature type="transmembrane region" description="Helical" evidence="1">
    <location>
        <begin position="12"/>
        <end position="35"/>
    </location>
</feature>
<accession>A0A4R0YYJ9</accession>
<keyword evidence="1" id="KW-0812">Transmembrane</keyword>
<protein>
    <submittedName>
        <fullName evidence="2">DoxX family membrane protein</fullName>
    </submittedName>
</protein>
<feature type="transmembrane region" description="Helical" evidence="1">
    <location>
        <begin position="110"/>
        <end position="126"/>
    </location>
</feature>
<sequence>MRRSSYRSDVMQAMFYWLMVVLRLAFGALFVFSGLNDLLHFWQPPAPVTPQTQALMQGLVGSGFILPVLGVVYLIGGLTVLFNRFAALGLVILAAPTVVIFSYHATEHHLLGPGLAVLIVHLLLAWQRRDAYVDLFQANPARRRAAQSGRISAVST</sequence>
<dbReference type="AlphaFoldDB" id="A0A4R0YYJ9"/>
<feature type="transmembrane region" description="Helical" evidence="1">
    <location>
        <begin position="85"/>
        <end position="104"/>
    </location>
</feature>
<keyword evidence="1" id="KW-0472">Membrane</keyword>
<comment type="caution">
    <text evidence="2">The sequence shown here is derived from an EMBL/GenBank/DDBJ whole genome shotgun (WGS) entry which is preliminary data.</text>
</comment>
<proteinExistence type="predicted"/>
<dbReference type="EMBL" id="SJTG01000001">
    <property type="protein sequence ID" value="TCI12459.1"/>
    <property type="molecule type" value="Genomic_DNA"/>
</dbReference>
<gene>
    <name evidence="2" type="ORF">EZM97_03680</name>
</gene>
<keyword evidence="3" id="KW-1185">Reference proteome</keyword>
<evidence type="ECO:0000313" key="2">
    <source>
        <dbReference type="EMBL" id="TCI12459.1"/>
    </source>
</evidence>
<dbReference type="Proteomes" id="UP000291822">
    <property type="component" value="Unassembled WGS sequence"/>
</dbReference>
<evidence type="ECO:0000256" key="1">
    <source>
        <dbReference type="SAM" id="Phobius"/>
    </source>
</evidence>
<evidence type="ECO:0000313" key="3">
    <source>
        <dbReference type="Proteomes" id="UP000291822"/>
    </source>
</evidence>